<evidence type="ECO:0000256" key="5">
    <source>
        <dbReference type="ARBA" id="ARBA00023163"/>
    </source>
</evidence>
<evidence type="ECO:0000256" key="4">
    <source>
        <dbReference type="ARBA" id="ARBA00023125"/>
    </source>
</evidence>
<dbReference type="InterPro" id="IPR036388">
    <property type="entry name" value="WH-like_DNA-bd_sf"/>
</dbReference>
<comment type="caution">
    <text evidence="7">The sequence shown here is derived from an EMBL/GenBank/DDBJ whole genome shotgun (WGS) entry which is preliminary data.</text>
</comment>
<evidence type="ECO:0000313" key="8">
    <source>
        <dbReference type="Proteomes" id="UP000576393"/>
    </source>
</evidence>
<dbReference type="PANTHER" id="PTHR43133:SF8">
    <property type="entry name" value="RNA POLYMERASE SIGMA FACTOR HI_1459-RELATED"/>
    <property type="match status" value="1"/>
</dbReference>
<dbReference type="PANTHER" id="PTHR43133">
    <property type="entry name" value="RNA POLYMERASE ECF-TYPE SIGMA FACTO"/>
    <property type="match status" value="1"/>
</dbReference>
<evidence type="ECO:0000256" key="3">
    <source>
        <dbReference type="ARBA" id="ARBA00023082"/>
    </source>
</evidence>
<dbReference type="EMBL" id="JACCCO010000001">
    <property type="protein sequence ID" value="NYF41300.1"/>
    <property type="molecule type" value="Genomic_DNA"/>
</dbReference>
<feature type="compositionally biased region" description="Pro residues" evidence="6">
    <location>
        <begin position="545"/>
        <end position="557"/>
    </location>
</feature>
<dbReference type="Gene3D" id="1.10.10.10">
    <property type="entry name" value="Winged helix-like DNA-binding domain superfamily/Winged helix DNA-binding domain"/>
    <property type="match status" value="1"/>
</dbReference>
<feature type="compositionally biased region" description="Pro residues" evidence="6">
    <location>
        <begin position="415"/>
        <end position="439"/>
    </location>
</feature>
<feature type="compositionally biased region" description="Low complexity" evidence="6">
    <location>
        <begin position="440"/>
        <end position="462"/>
    </location>
</feature>
<feature type="compositionally biased region" description="Basic and acidic residues" evidence="6">
    <location>
        <begin position="521"/>
        <end position="530"/>
    </location>
</feature>
<dbReference type="Proteomes" id="UP000576393">
    <property type="component" value="Unassembled WGS sequence"/>
</dbReference>
<dbReference type="RefSeq" id="WP_179821951.1">
    <property type="nucleotide sequence ID" value="NZ_JACCCO010000001.1"/>
</dbReference>
<protein>
    <submittedName>
        <fullName evidence="7">DNA-directed RNA polymerase specialized sigma24 family protein</fullName>
    </submittedName>
</protein>
<dbReference type="InterPro" id="IPR039425">
    <property type="entry name" value="RNA_pol_sigma-70-like"/>
</dbReference>
<evidence type="ECO:0000256" key="1">
    <source>
        <dbReference type="ARBA" id="ARBA00010641"/>
    </source>
</evidence>
<dbReference type="GO" id="GO:0000428">
    <property type="term" value="C:DNA-directed RNA polymerase complex"/>
    <property type="evidence" value="ECO:0007669"/>
    <property type="project" value="UniProtKB-KW"/>
</dbReference>
<dbReference type="GO" id="GO:0003677">
    <property type="term" value="F:DNA binding"/>
    <property type="evidence" value="ECO:0007669"/>
    <property type="project" value="UniProtKB-KW"/>
</dbReference>
<feature type="compositionally biased region" description="Gly residues" evidence="6">
    <location>
        <begin position="463"/>
        <end position="478"/>
    </location>
</feature>
<evidence type="ECO:0000313" key="7">
    <source>
        <dbReference type="EMBL" id="NYF41300.1"/>
    </source>
</evidence>
<dbReference type="SUPFAM" id="SSF88659">
    <property type="entry name" value="Sigma3 and sigma4 domains of RNA polymerase sigma factors"/>
    <property type="match status" value="1"/>
</dbReference>
<keyword evidence="5" id="KW-0804">Transcription</keyword>
<dbReference type="InterPro" id="IPR013324">
    <property type="entry name" value="RNA_pol_sigma_r3/r4-like"/>
</dbReference>
<dbReference type="GO" id="GO:0006352">
    <property type="term" value="P:DNA-templated transcription initiation"/>
    <property type="evidence" value="ECO:0007669"/>
    <property type="project" value="InterPro"/>
</dbReference>
<keyword evidence="3" id="KW-0731">Sigma factor</keyword>
<keyword evidence="2" id="KW-0805">Transcription regulation</keyword>
<feature type="compositionally biased region" description="Gly residues" evidence="6">
    <location>
        <begin position="487"/>
        <end position="503"/>
    </location>
</feature>
<organism evidence="7 8">
    <name type="scientific">Streptosporangium sandarakinum</name>
    <dbReference type="NCBI Taxonomy" id="1260955"/>
    <lineage>
        <taxon>Bacteria</taxon>
        <taxon>Bacillati</taxon>
        <taxon>Actinomycetota</taxon>
        <taxon>Actinomycetes</taxon>
        <taxon>Streptosporangiales</taxon>
        <taxon>Streptosporangiaceae</taxon>
        <taxon>Streptosporangium</taxon>
    </lineage>
</organism>
<comment type="similarity">
    <text evidence="1">Belongs to the sigma-70 factor family. ECF subfamily.</text>
</comment>
<evidence type="ECO:0000256" key="2">
    <source>
        <dbReference type="ARBA" id="ARBA00023015"/>
    </source>
</evidence>
<feature type="region of interest" description="Disordered" evidence="6">
    <location>
        <begin position="344"/>
        <end position="578"/>
    </location>
</feature>
<keyword evidence="8" id="KW-1185">Reference proteome</keyword>
<sequence length="578" mass="58844">MDNGVLVEALRGREPGALAALYDFHAPGLYQYCWFMLGGPDGAQVALRDTMITAEARVHELADPGLLRAWLYALARGECVRRRPAAGPEPGMPGPAAADLAAPGPEAPASAAPASEAARPGSPRSGAAAPASPGDGATGPAASAWRAVRSLSPQDQEVLELLHRHGLSVADLARVLGVPVRRAGAMDDAARERLRDAITVEVLAHRGHHDCADLARSLDGPPGRLTPQARRRAAGHVSGCDACAPHRARQVSAGKVLAVLPPVVPPGTLRVRVMSCFTDPDLVPYRRYVARRAGLLDAAGFPRRPDHRKGRGARVVAGAVAALAATAAVAVMSVQLIGEFGEDAAGAPETRPVTGEPPGTLLSRAPGPAGPPAVLRSLDGREAARSAGSGPPRPIVPIAFTGPGGADDRHVGGPVPEPLPPPVPTPAPTPGHEPAPTPTAGPTSAPTSAPTAAPSARPTRTGATGGGPTGGPIIGPGGTDDHDGHGGHGGPDGSGGRPGGSGDPDGWPGSHRPGPPASEWRPPRRDVPREHHSRGHHHADRPDRPCPPGSRPTPATPDQPAVPSGPERPAAASEWQRP</sequence>
<accession>A0A852UZG1</accession>
<dbReference type="AlphaFoldDB" id="A0A852UZG1"/>
<dbReference type="GO" id="GO:0016987">
    <property type="term" value="F:sigma factor activity"/>
    <property type="evidence" value="ECO:0007669"/>
    <property type="project" value="UniProtKB-KW"/>
</dbReference>
<feature type="region of interest" description="Disordered" evidence="6">
    <location>
        <begin position="85"/>
        <end position="142"/>
    </location>
</feature>
<gene>
    <name evidence="7" type="ORF">HDA43_003459</name>
</gene>
<dbReference type="SUPFAM" id="SSF88946">
    <property type="entry name" value="Sigma2 domain of RNA polymerase sigma factors"/>
    <property type="match status" value="1"/>
</dbReference>
<dbReference type="InterPro" id="IPR013325">
    <property type="entry name" value="RNA_pol_sigma_r2"/>
</dbReference>
<evidence type="ECO:0000256" key="6">
    <source>
        <dbReference type="SAM" id="MobiDB-lite"/>
    </source>
</evidence>
<name>A0A852UZG1_9ACTN</name>
<proteinExistence type="inferred from homology"/>
<reference evidence="7 8" key="1">
    <citation type="submission" date="2020-07" db="EMBL/GenBank/DDBJ databases">
        <title>Sequencing the genomes of 1000 actinobacteria strains.</title>
        <authorList>
            <person name="Klenk H.-P."/>
        </authorList>
    </citation>
    <scope>NUCLEOTIDE SEQUENCE [LARGE SCALE GENOMIC DNA]</scope>
    <source>
        <strain evidence="7 8">DSM 45763</strain>
    </source>
</reference>
<keyword evidence="7" id="KW-0240">DNA-directed RNA polymerase</keyword>
<keyword evidence="4" id="KW-0238">DNA-binding</keyword>
<dbReference type="Gene3D" id="1.10.1740.10">
    <property type="match status" value="1"/>
</dbReference>